<keyword evidence="5" id="KW-0479">Metal-binding</keyword>
<dbReference type="InterPro" id="IPR006127">
    <property type="entry name" value="ZnuA-like"/>
</dbReference>
<dbReference type="CDD" id="cd01019">
    <property type="entry name" value="ZnuA"/>
    <property type="match status" value="1"/>
</dbReference>
<evidence type="ECO:0000256" key="2">
    <source>
        <dbReference type="ARBA" id="ARBA00011028"/>
    </source>
</evidence>
<dbReference type="Gene3D" id="3.40.50.1980">
    <property type="entry name" value="Nitrogenase molybdenum iron protein domain"/>
    <property type="match status" value="2"/>
</dbReference>
<evidence type="ECO:0000313" key="16">
    <source>
        <dbReference type="Proteomes" id="UP000092377"/>
    </source>
</evidence>
<dbReference type="PANTHER" id="PTHR42953:SF3">
    <property type="entry name" value="HIGH-AFFINITY ZINC UPTAKE SYSTEM PROTEIN ZNUA"/>
    <property type="match status" value="1"/>
</dbReference>
<dbReference type="GO" id="GO:0046872">
    <property type="term" value="F:metal ion binding"/>
    <property type="evidence" value="ECO:0007669"/>
    <property type="project" value="UniProtKB-KW"/>
</dbReference>
<evidence type="ECO:0000256" key="5">
    <source>
        <dbReference type="ARBA" id="ARBA00022723"/>
    </source>
</evidence>
<comment type="similarity">
    <text evidence="2 13">Belongs to the bacterial solute-binding protein 9 family.</text>
</comment>
<dbReference type="InterPro" id="IPR006128">
    <property type="entry name" value="Lipoprotein_PsaA-like"/>
</dbReference>
<evidence type="ECO:0000256" key="11">
    <source>
        <dbReference type="ARBA" id="ARBA00023157"/>
    </source>
</evidence>
<gene>
    <name evidence="15" type="ORF">AYY18_15755</name>
</gene>
<keyword evidence="16" id="KW-1185">Reference proteome</keyword>
<accession>A0A1B8HS09</accession>
<proteinExistence type="inferred from homology"/>
<dbReference type="InterPro" id="IPR050492">
    <property type="entry name" value="Bact_metal-bind_prot9"/>
</dbReference>
<dbReference type="AlphaFoldDB" id="A0A1B8HS09"/>
<dbReference type="FunFam" id="3.40.50.1980:FF:000006">
    <property type="entry name" value="Zinc ABC transporter substrate-binding protein ZnuA"/>
    <property type="match status" value="1"/>
</dbReference>
<evidence type="ECO:0000256" key="6">
    <source>
        <dbReference type="ARBA" id="ARBA00022729"/>
    </source>
</evidence>
<evidence type="ECO:0000313" key="15">
    <source>
        <dbReference type="EMBL" id="OBU12381.1"/>
    </source>
</evidence>
<evidence type="ECO:0000256" key="4">
    <source>
        <dbReference type="ARBA" id="ARBA00022448"/>
    </source>
</evidence>
<dbReference type="InterPro" id="IPR035520">
    <property type="entry name" value="ZnuA"/>
</dbReference>
<keyword evidence="11" id="KW-1015">Disulfide bond</keyword>
<evidence type="ECO:0000256" key="1">
    <source>
        <dbReference type="ARBA" id="ARBA00004418"/>
    </source>
</evidence>
<feature type="chain" id="PRO_5008609979" description="High-affinity zinc uptake system protein ZnuA" evidence="14">
    <location>
        <begin position="28"/>
        <end position="304"/>
    </location>
</feature>
<dbReference type="Pfam" id="PF01297">
    <property type="entry name" value="ZnuA"/>
    <property type="match status" value="1"/>
</dbReference>
<evidence type="ECO:0000256" key="12">
    <source>
        <dbReference type="ARBA" id="ARBA00045516"/>
    </source>
</evidence>
<dbReference type="GO" id="GO:0006829">
    <property type="term" value="P:zinc ion transport"/>
    <property type="evidence" value="ECO:0007669"/>
    <property type="project" value="UniProtKB-KW"/>
</dbReference>
<evidence type="ECO:0000256" key="3">
    <source>
        <dbReference type="ARBA" id="ARBA00015915"/>
    </source>
</evidence>
<keyword evidence="8" id="KW-0862">Zinc</keyword>
<comment type="caution">
    <text evidence="15">The sequence shown here is derived from an EMBL/GenBank/DDBJ whole genome shotgun (WGS) entry which is preliminary data.</text>
</comment>
<evidence type="ECO:0000256" key="8">
    <source>
        <dbReference type="ARBA" id="ARBA00022833"/>
    </source>
</evidence>
<keyword evidence="7" id="KW-0574">Periplasm</keyword>
<reference evidence="16" key="1">
    <citation type="submission" date="2016-06" db="EMBL/GenBank/DDBJ databases">
        <authorList>
            <person name="Butler K."/>
        </authorList>
    </citation>
    <scope>NUCLEOTIDE SEQUENCE [LARGE SCALE GENOMIC DNA]</scope>
    <source>
        <strain evidence="16">GCSL-Mp20</strain>
    </source>
</reference>
<dbReference type="OrthoDB" id="7346865at2"/>
<dbReference type="EMBL" id="LZEY01000006">
    <property type="protein sequence ID" value="OBU12381.1"/>
    <property type="molecule type" value="Genomic_DNA"/>
</dbReference>
<evidence type="ECO:0000256" key="13">
    <source>
        <dbReference type="RuleBase" id="RU003512"/>
    </source>
</evidence>
<keyword evidence="10" id="KW-0406">Ion transport</keyword>
<dbReference type="GO" id="GO:0042597">
    <property type="term" value="C:periplasmic space"/>
    <property type="evidence" value="ECO:0007669"/>
    <property type="project" value="UniProtKB-SubCell"/>
</dbReference>
<dbReference type="PRINTS" id="PR00690">
    <property type="entry name" value="ADHESNFAMILY"/>
</dbReference>
<dbReference type="Proteomes" id="UP000092377">
    <property type="component" value="Unassembled WGS sequence"/>
</dbReference>
<protein>
    <recommendedName>
        <fullName evidence="3">High-affinity zinc uptake system protein ZnuA</fullName>
    </recommendedName>
</protein>
<dbReference type="SUPFAM" id="SSF53807">
    <property type="entry name" value="Helical backbone' metal receptor"/>
    <property type="match status" value="1"/>
</dbReference>
<keyword evidence="9" id="KW-0864">Zinc transport</keyword>
<comment type="subcellular location">
    <subcellularLocation>
        <location evidence="1">Periplasm</location>
    </subcellularLocation>
</comment>
<dbReference type="PANTHER" id="PTHR42953">
    <property type="entry name" value="HIGH-AFFINITY ZINC UPTAKE SYSTEM PROTEIN ZNUA-RELATED"/>
    <property type="match status" value="1"/>
</dbReference>
<feature type="signal peptide" evidence="14">
    <location>
        <begin position="1"/>
        <end position="27"/>
    </location>
</feature>
<sequence>MLHQSRRGIKTVFIATFLSLSAQTASADVLTSLRPVGLIAAAIADGVTDTQILLPDGASPHDYALKPSDLKKIRSADLVIWVGPELETFLQKPLAAVPAQKQIVISELEQVRPFLLKNNEDDDHDDDGHHHHGVYNMHLWLSPDIARQTAQVVYNKLLESYPDKKSALDVNLRKFNGQLTETEKNITQQLAPVKNKGYFVFHDAYGYFEKRFDLSPSGHFTINPEISPGAQTLSNIKLKLAEQDTLCVFAEPQFRPAVITAVAKGTNAKMGVLDPLGSGIAVGRDGYTEFLSRLSTQYASCLEK</sequence>
<organism evidence="15 16">
    <name type="scientific">Morganella psychrotolerans</name>
    <dbReference type="NCBI Taxonomy" id="368603"/>
    <lineage>
        <taxon>Bacteria</taxon>
        <taxon>Pseudomonadati</taxon>
        <taxon>Pseudomonadota</taxon>
        <taxon>Gammaproteobacteria</taxon>
        <taxon>Enterobacterales</taxon>
        <taxon>Morganellaceae</taxon>
        <taxon>Morganella</taxon>
    </lineage>
</organism>
<dbReference type="GO" id="GO:0007155">
    <property type="term" value="P:cell adhesion"/>
    <property type="evidence" value="ECO:0007669"/>
    <property type="project" value="InterPro"/>
</dbReference>
<evidence type="ECO:0000256" key="9">
    <source>
        <dbReference type="ARBA" id="ARBA00022906"/>
    </source>
</evidence>
<evidence type="ECO:0000256" key="14">
    <source>
        <dbReference type="SAM" id="SignalP"/>
    </source>
</evidence>
<keyword evidence="4 13" id="KW-0813">Transport</keyword>
<dbReference type="NCBIfam" id="NF007091">
    <property type="entry name" value="PRK09545.1"/>
    <property type="match status" value="1"/>
</dbReference>
<name>A0A1B8HS09_9GAMM</name>
<evidence type="ECO:0000256" key="7">
    <source>
        <dbReference type="ARBA" id="ARBA00022764"/>
    </source>
</evidence>
<dbReference type="RefSeq" id="WP_067399933.1">
    <property type="nucleotide sequence ID" value="NZ_LZEY01000006.1"/>
</dbReference>
<comment type="function">
    <text evidence="12">Part of the ATP-binding cassette (ABC) transport system ZnuABC involved in zinc import. Binds zinc with high affinity and specificity and delivers it to the membrane permease for translocation into the cytoplasm.</text>
</comment>
<evidence type="ECO:0000256" key="10">
    <source>
        <dbReference type="ARBA" id="ARBA00023065"/>
    </source>
</evidence>
<keyword evidence="6 14" id="KW-0732">Signal</keyword>
<dbReference type="FunFam" id="3.40.50.1980:FF:000028">
    <property type="entry name" value="High-affinity zinc uptake system protein znuA"/>
    <property type="match status" value="1"/>
</dbReference>